<dbReference type="SMART" id="SM00355">
    <property type="entry name" value="ZnF_C2H2"/>
    <property type="match status" value="4"/>
</dbReference>
<keyword evidence="5 8" id="KW-0863">Zinc-finger</keyword>
<keyword evidence="3" id="KW-0479">Metal-binding</keyword>
<evidence type="ECO:0000256" key="9">
    <source>
        <dbReference type="SAM" id="MobiDB-lite"/>
    </source>
</evidence>
<keyword evidence="12" id="KW-1185">Reference proteome</keyword>
<dbReference type="GO" id="GO:0008270">
    <property type="term" value="F:zinc ion binding"/>
    <property type="evidence" value="ECO:0007669"/>
    <property type="project" value="UniProtKB-KW"/>
</dbReference>
<feature type="compositionally biased region" description="Basic and acidic residues" evidence="9">
    <location>
        <begin position="16"/>
        <end position="30"/>
    </location>
</feature>
<dbReference type="PANTHER" id="PTHR23226">
    <property type="entry name" value="ZINC FINGER AND SCAN DOMAIN-CONTAINING"/>
    <property type="match status" value="1"/>
</dbReference>
<evidence type="ECO:0000256" key="6">
    <source>
        <dbReference type="ARBA" id="ARBA00022833"/>
    </source>
</evidence>
<feature type="domain" description="C2H2-type" evidence="10">
    <location>
        <begin position="111"/>
        <end position="138"/>
    </location>
</feature>
<dbReference type="GO" id="GO:0000981">
    <property type="term" value="F:DNA-binding transcription factor activity, RNA polymerase II-specific"/>
    <property type="evidence" value="ECO:0007669"/>
    <property type="project" value="TreeGrafter"/>
</dbReference>
<dbReference type="Gene3D" id="3.30.160.60">
    <property type="entry name" value="Classic Zinc Finger"/>
    <property type="match status" value="4"/>
</dbReference>
<feature type="compositionally biased region" description="Basic and acidic residues" evidence="9">
    <location>
        <begin position="93"/>
        <end position="110"/>
    </location>
</feature>
<keyword evidence="7" id="KW-0539">Nucleus</keyword>
<dbReference type="STRING" id="333673.A0A3M0JFR2"/>
<evidence type="ECO:0000256" key="4">
    <source>
        <dbReference type="ARBA" id="ARBA00022737"/>
    </source>
</evidence>
<evidence type="ECO:0000256" key="5">
    <source>
        <dbReference type="ARBA" id="ARBA00022771"/>
    </source>
</evidence>
<feature type="domain" description="C2H2-type" evidence="10">
    <location>
        <begin position="77"/>
        <end position="104"/>
    </location>
</feature>
<dbReference type="AlphaFoldDB" id="A0A3M0JFR2"/>
<name>A0A3M0JFR2_HIRRU</name>
<feature type="region of interest" description="Disordered" evidence="9">
    <location>
        <begin position="1"/>
        <end position="110"/>
    </location>
</feature>
<evidence type="ECO:0000256" key="7">
    <source>
        <dbReference type="ARBA" id="ARBA00023242"/>
    </source>
</evidence>
<protein>
    <recommendedName>
        <fullName evidence="10">C2H2-type domain-containing protein</fullName>
    </recommendedName>
</protein>
<dbReference type="InterPro" id="IPR013087">
    <property type="entry name" value="Znf_C2H2_type"/>
</dbReference>
<evidence type="ECO:0000313" key="12">
    <source>
        <dbReference type="Proteomes" id="UP000269221"/>
    </source>
</evidence>
<organism evidence="11 12">
    <name type="scientific">Hirundo rustica rustica</name>
    <dbReference type="NCBI Taxonomy" id="333673"/>
    <lineage>
        <taxon>Eukaryota</taxon>
        <taxon>Metazoa</taxon>
        <taxon>Chordata</taxon>
        <taxon>Craniata</taxon>
        <taxon>Vertebrata</taxon>
        <taxon>Euteleostomi</taxon>
        <taxon>Archelosauria</taxon>
        <taxon>Archosauria</taxon>
        <taxon>Dinosauria</taxon>
        <taxon>Saurischia</taxon>
        <taxon>Theropoda</taxon>
        <taxon>Coelurosauria</taxon>
        <taxon>Aves</taxon>
        <taxon>Neognathae</taxon>
        <taxon>Neoaves</taxon>
        <taxon>Telluraves</taxon>
        <taxon>Australaves</taxon>
        <taxon>Passeriformes</taxon>
        <taxon>Sylvioidea</taxon>
        <taxon>Hirundinidae</taxon>
        <taxon>Hirundo</taxon>
    </lineage>
</organism>
<dbReference type="FunFam" id="3.30.160.60:FF:000135">
    <property type="entry name" value="Zinc finger protein 358"/>
    <property type="match status" value="1"/>
</dbReference>
<dbReference type="PROSITE" id="PS00028">
    <property type="entry name" value="ZINC_FINGER_C2H2_1"/>
    <property type="match status" value="3"/>
</dbReference>
<dbReference type="FunFam" id="3.30.160.60:FF:002343">
    <property type="entry name" value="Zinc finger protein 33A"/>
    <property type="match status" value="1"/>
</dbReference>
<proteinExistence type="inferred from homology"/>
<evidence type="ECO:0000256" key="1">
    <source>
        <dbReference type="ARBA" id="ARBA00004123"/>
    </source>
</evidence>
<dbReference type="InterPro" id="IPR036236">
    <property type="entry name" value="Znf_C2H2_sf"/>
</dbReference>
<dbReference type="FunFam" id="3.30.160.60:FF:000690">
    <property type="entry name" value="Zinc finger protein 354C"/>
    <property type="match status" value="1"/>
</dbReference>
<comment type="caution">
    <text evidence="11">The sequence shown here is derived from an EMBL/GenBank/DDBJ whole genome shotgun (WGS) entry which is preliminary data.</text>
</comment>
<evidence type="ECO:0000313" key="11">
    <source>
        <dbReference type="EMBL" id="RMB99150.1"/>
    </source>
</evidence>
<feature type="region of interest" description="Disordered" evidence="9">
    <location>
        <begin position="381"/>
        <end position="403"/>
    </location>
</feature>
<dbReference type="Pfam" id="PF00096">
    <property type="entry name" value="zf-C2H2"/>
    <property type="match status" value="3"/>
</dbReference>
<dbReference type="GO" id="GO:0000978">
    <property type="term" value="F:RNA polymerase II cis-regulatory region sequence-specific DNA binding"/>
    <property type="evidence" value="ECO:0007669"/>
    <property type="project" value="TreeGrafter"/>
</dbReference>
<dbReference type="PROSITE" id="PS50157">
    <property type="entry name" value="ZINC_FINGER_C2H2_2"/>
    <property type="match status" value="4"/>
</dbReference>
<evidence type="ECO:0000256" key="2">
    <source>
        <dbReference type="ARBA" id="ARBA00006991"/>
    </source>
</evidence>
<gene>
    <name evidence="11" type="ORF">DUI87_24340</name>
</gene>
<feature type="domain" description="C2H2-type" evidence="10">
    <location>
        <begin position="139"/>
        <end position="166"/>
    </location>
</feature>
<evidence type="ECO:0000256" key="8">
    <source>
        <dbReference type="PROSITE-ProRule" id="PRU00042"/>
    </source>
</evidence>
<comment type="similarity">
    <text evidence="2">Belongs to the krueppel C2H2-type zinc-finger protein family.</text>
</comment>
<dbReference type="GO" id="GO:0005634">
    <property type="term" value="C:nucleus"/>
    <property type="evidence" value="ECO:0007669"/>
    <property type="project" value="UniProtKB-SubCell"/>
</dbReference>
<dbReference type="Proteomes" id="UP000269221">
    <property type="component" value="Unassembled WGS sequence"/>
</dbReference>
<evidence type="ECO:0000259" key="10">
    <source>
        <dbReference type="PROSITE" id="PS50157"/>
    </source>
</evidence>
<dbReference type="EMBL" id="QRBI01000150">
    <property type="protein sequence ID" value="RMB99150.1"/>
    <property type="molecule type" value="Genomic_DNA"/>
</dbReference>
<reference evidence="11 12" key="1">
    <citation type="submission" date="2018-07" db="EMBL/GenBank/DDBJ databases">
        <title>A high quality draft genome assembly of the barn swallow (H. rustica rustica).</title>
        <authorList>
            <person name="Formenti G."/>
            <person name="Chiara M."/>
            <person name="Poveda L."/>
            <person name="Francoijs K.-J."/>
            <person name="Bonisoli-Alquati A."/>
            <person name="Canova L."/>
            <person name="Gianfranceschi L."/>
            <person name="Horner D.S."/>
            <person name="Saino N."/>
        </authorList>
    </citation>
    <scope>NUCLEOTIDE SEQUENCE [LARGE SCALE GENOMIC DNA]</scope>
    <source>
        <strain evidence="11">Chelidonia</strain>
        <tissue evidence="11">Blood</tissue>
    </source>
</reference>
<dbReference type="PANTHER" id="PTHR23226:SF416">
    <property type="entry name" value="FI01424P"/>
    <property type="match status" value="1"/>
</dbReference>
<comment type="subcellular location">
    <subcellularLocation>
        <location evidence="1">Nucleus</location>
    </subcellularLocation>
</comment>
<feature type="compositionally biased region" description="Basic and acidic residues" evidence="9">
    <location>
        <begin position="45"/>
        <end position="56"/>
    </location>
</feature>
<keyword evidence="4" id="KW-0677">Repeat</keyword>
<dbReference type="SUPFAM" id="SSF57667">
    <property type="entry name" value="beta-beta-alpha zinc fingers"/>
    <property type="match status" value="3"/>
</dbReference>
<feature type="compositionally biased region" description="Low complexity" evidence="9">
    <location>
        <begin position="391"/>
        <end position="403"/>
    </location>
</feature>
<accession>A0A3M0JFR2</accession>
<keyword evidence="6" id="KW-0862">Zinc</keyword>
<sequence>MEEEAAMKRKMPQDSQADKELRMETREDKSPLQNLVEEAVLRSSRGHESNGEEKPQRSCRRRDSKPIPGYSEEERPTLCQEGGQSFSQGSELVVHEQHHDREKPYSGERPYECPKCRKSFQTSSNLLKHQRIHTEERPFRCPDCRKGFKQNSTLIRHRRIHTGERPYECPQCGKSFTRRSHLSQHQQGHRKLFLSQPGIFVFCTFDGRLKARSNFEVNRALLELFEPIAGSCLLLQQELPFMCQDQGQIPLQDKPQASPNTVMASGTSAECRAGSCARESLRHQRNLGSSSCFQAVARSLPWQGGLVATTAELLLQGSFLAGLCPSPQSVTSALTLSQLLCLSPAKPKGHLCHPGSVSPWRRAGKGQRRGWLWLLDVGSSRDKEESGSGWGPVSSPSPHAILE</sequence>
<evidence type="ECO:0000256" key="3">
    <source>
        <dbReference type="ARBA" id="ARBA00022723"/>
    </source>
</evidence>
<feature type="domain" description="C2H2-type" evidence="10">
    <location>
        <begin position="167"/>
        <end position="189"/>
    </location>
</feature>